<dbReference type="InterPro" id="IPR007460">
    <property type="entry name" value="BrnT_toxin"/>
</dbReference>
<protein>
    <submittedName>
        <fullName evidence="1">BrnT family toxin</fullName>
    </submittedName>
</protein>
<dbReference type="EMBL" id="JAQMTI010000281">
    <property type="protein sequence ID" value="MDB9444103.1"/>
    <property type="molecule type" value="Genomic_DNA"/>
</dbReference>
<keyword evidence="2" id="KW-1185">Reference proteome</keyword>
<sequence>MVTFVYTKVIFRVMIESVNGFDWDEGNSAKCWNRVSQEEIEYLFQQPDVLITPDIKHSENEDRYLPVGISSQKRYIFVAFTFRSKQDKILIRPISAIYMHDKEVRSYEENFPKSKNR</sequence>
<accession>A0ABT4ZXF3</accession>
<comment type="caution">
    <text evidence="1">The sequence shown here is derived from an EMBL/GenBank/DDBJ whole genome shotgun (WGS) entry which is preliminary data.</text>
</comment>
<evidence type="ECO:0000313" key="1">
    <source>
        <dbReference type="EMBL" id="MDB9444103.1"/>
    </source>
</evidence>
<dbReference type="Pfam" id="PF04365">
    <property type="entry name" value="BrnT_toxin"/>
    <property type="match status" value="1"/>
</dbReference>
<dbReference type="Proteomes" id="UP001211711">
    <property type="component" value="Unassembled WGS sequence"/>
</dbReference>
<dbReference type="Gene3D" id="3.10.450.530">
    <property type="entry name" value="Ribonuclease toxin, BrnT, of type II toxin-antitoxin system"/>
    <property type="match status" value="1"/>
</dbReference>
<gene>
    <name evidence="1" type="ORF">PN497_22525</name>
</gene>
<dbReference type="RefSeq" id="WP_272110881.1">
    <property type="nucleotide sequence ID" value="NZ_JAQMTI010000281.1"/>
</dbReference>
<dbReference type="InterPro" id="IPR038573">
    <property type="entry name" value="BrnT_sf"/>
</dbReference>
<reference evidence="1 2" key="1">
    <citation type="submission" date="2023-01" db="EMBL/GenBank/DDBJ databases">
        <title>Genomes from the Australian National Cyanobacteria Reference Collection.</title>
        <authorList>
            <person name="Willis A."/>
            <person name="Lee E.M.F."/>
        </authorList>
    </citation>
    <scope>NUCLEOTIDE SEQUENCE [LARGE SCALE GENOMIC DNA]</scope>
    <source>
        <strain evidence="1 2">CS-549</strain>
    </source>
</reference>
<proteinExistence type="predicted"/>
<organism evidence="1 2">
    <name type="scientific">Sphaerospermopsis kisseleviana CS-549</name>
    <dbReference type="NCBI Taxonomy" id="3021783"/>
    <lineage>
        <taxon>Bacteria</taxon>
        <taxon>Bacillati</taxon>
        <taxon>Cyanobacteriota</taxon>
        <taxon>Cyanophyceae</taxon>
        <taxon>Nostocales</taxon>
        <taxon>Aphanizomenonaceae</taxon>
        <taxon>Sphaerospermopsis</taxon>
        <taxon>Sphaerospermopsis kisseleviana</taxon>
    </lineage>
</organism>
<name>A0ABT4ZXF3_9CYAN</name>
<evidence type="ECO:0000313" key="2">
    <source>
        <dbReference type="Proteomes" id="UP001211711"/>
    </source>
</evidence>